<evidence type="ECO:0000313" key="7">
    <source>
        <dbReference type="EMBL" id="GGV03678.1"/>
    </source>
</evidence>
<comment type="caution">
    <text evidence="7">The sequence shown here is derived from an EMBL/GenBank/DDBJ whole genome shotgun (WGS) entry which is preliminary data.</text>
</comment>
<keyword evidence="7" id="KW-0456">Lyase</keyword>
<dbReference type="GO" id="GO:0016829">
    <property type="term" value="F:lyase activity"/>
    <property type="evidence" value="ECO:0007669"/>
    <property type="project" value="UniProtKB-KW"/>
</dbReference>
<dbReference type="InterPro" id="IPR011206">
    <property type="entry name" value="Citrate_lyase_beta/mcl1/mcl2"/>
</dbReference>
<keyword evidence="3 5" id="KW-0460">Magnesium</keyword>
<reference evidence="7" key="2">
    <citation type="submission" date="2020-09" db="EMBL/GenBank/DDBJ databases">
        <authorList>
            <person name="Sun Q."/>
            <person name="Ohkuma M."/>
        </authorList>
    </citation>
    <scope>NUCLEOTIDE SEQUENCE</scope>
    <source>
        <strain evidence="7">JCM 4434</strain>
    </source>
</reference>
<evidence type="ECO:0000259" key="6">
    <source>
        <dbReference type="Pfam" id="PF03328"/>
    </source>
</evidence>
<keyword evidence="2 5" id="KW-0479">Metal-binding</keyword>
<dbReference type="PANTHER" id="PTHR32308">
    <property type="entry name" value="LYASE BETA SUBUNIT, PUTATIVE (AFU_ORTHOLOGUE AFUA_4G13030)-RELATED"/>
    <property type="match status" value="1"/>
</dbReference>
<dbReference type="InterPro" id="IPR015813">
    <property type="entry name" value="Pyrv/PenolPyrv_kinase-like_dom"/>
</dbReference>
<evidence type="ECO:0000256" key="2">
    <source>
        <dbReference type="ARBA" id="ARBA00022723"/>
    </source>
</evidence>
<dbReference type="Proteomes" id="UP000610124">
    <property type="component" value="Unassembled WGS sequence"/>
</dbReference>
<evidence type="ECO:0000313" key="8">
    <source>
        <dbReference type="Proteomes" id="UP000610124"/>
    </source>
</evidence>
<feature type="binding site" evidence="4">
    <location>
        <position position="75"/>
    </location>
    <ligand>
        <name>substrate</name>
    </ligand>
</feature>
<feature type="binding site" evidence="4">
    <location>
        <position position="133"/>
    </location>
    <ligand>
        <name>substrate</name>
    </ligand>
</feature>
<dbReference type="InterPro" id="IPR040442">
    <property type="entry name" value="Pyrv_kinase-like_dom_sf"/>
</dbReference>
<dbReference type="PIRSF" id="PIRSF015582">
    <property type="entry name" value="Cit_lyase_B"/>
    <property type="match status" value="1"/>
</dbReference>
<evidence type="ECO:0000256" key="5">
    <source>
        <dbReference type="PIRSR" id="PIRSR015582-2"/>
    </source>
</evidence>
<organism evidence="7 8">
    <name type="scientific">Kitasatospora aureofaciens</name>
    <name type="common">Streptomyces aureofaciens</name>
    <dbReference type="NCBI Taxonomy" id="1894"/>
    <lineage>
        <taxon>Bacteria</taxon>
        <taxon>Bacillati</taxon>
        <taxon>Actinomycetota</taxon>
        <taxon>Actinomycetes</taxon>
        <taxon>Kitasatosporales</taxon>
        <taxon>Streptomycetaceae</taxon>
        <taxon>Kitasatospora</taxon>
    </lineage>
</organism>
<dbReference type="GO" id="GO:0006107">
    <property type="term" value="P:oxaloacetate metabolic process"/>
    <property type="evidence" value="ECO:0007669"/>
    <property type="project" value="TreeGrafter"/>
</dbReference>
<dbReference type="InterPro" id="IPR005000">
    <property type="entry name" value="Aldolase/citrate-lyase_domain"/>
</dbReference>
<dbReference type="AlphaFoldDB" id="A0A8H9LVN7"/>
<dbReference type="Gene3D" id="3.20.20.60">
    <property type="entry name" value="Phosphoenolpyruvate-binding domains"/>
    <property type="match status" value="1"/>
</dbReference>
<evidence type="ECO:0000256" key="3">
    <source>
        <dbReference type="ARBA" id="ARBA00022842"/>
    </source>
</evidence>
<feature type="binding site" evidence="5">
    <location>
        <position position="159"/>
    </location>
    <ligand>
        <name>Mg(2+)</name>
        <dbReference type="ChEBI" id="CHEBI:18420"/>
    </ligand>
</feature>
<dbReference type="Pfam" id="PF03328">
    <property type="entry name" value="HpcH_HpaI"/>
    <property type="match status" value="1"/>
</dbReference>
<dbReference type="EMBL" id="BMUB01000031">
    <property type="protein sequence ID" value="GGV03678.1"/>
    <property type="molecule type" value="Genomic_DNA"/>
</dbReference>
<dbReference type="OrthoDB" id="5172636at2"/>
<evidence type="ECO:0000256" key="4">
    <source>
        <dbReference type="PIRSR" id="PIRSR015582-1"/>
    </source>
</evidence>
<evidence type="ECO:0000256" key="1">
    <source>
        <dbReference type="ARBA" id="ARBA00001946"/>
    </source>
</evidence>
<feature type="domain" description="HpcH/HpaI aldolase/citrate lyase" evidence="6">
    <location>
        <begin position="28"/>
        <end position="224"/>
    </location>
</feature>
<dbReference type="SUPFAM" id="SSF51621">
    <property type="entry name" value="Phosphoenolpyruvate/pyruvate domain"/>
    <property type="match status" value="1"/>
</dbReference>
<reference evidence="7" key="1">
    <citation type="journal article" date="2014" name="Int. J. Syst. Evol. Microbiol.">
        <title>Complete genome sequence of Corynebacterium casei LMG S-19264T (=DSM 44701T), isolated from a smear-ripened cheese.</title>
        <authorList>
            <consortium name="US DOE Joint Genome Institute (JGI-PGF)"/>
            <person name="Walter F."/>
            <person name="Albersmeier A."/>
            <person name="Kalinowski J."/>
            <person name="Ruckert C."/>
        </authorList>
    </citation>
    <scope>NUCLEOTIDE SEQUENCE</scope>
    <source>
        <strain evidence="7">JCM 4434</strain>
    </source>
</reference>
<gene>
    <name evidence="7" type="ORF">GCM10010502_67970</name>
</gene>
<name>A0A8H9LVN7_KITAU</name>
<proteinExistence type="predicted"/>
<dbReference type="PANTHER" id="PTHR32308:SF0">
    <property type="entry name" value="HPCH_HPAI ALDOLASE_CITRATE LYASE DOMAIN-CONTAINING PROTEIN"/>
    <property type="match status" value="1"/>
</dbReference>
<comment type="cofactor">
    <cofactor evidence="1">
        <name>Mg(2+)</name>
        <dbReference type="ChEBI" id="CHEBI:18420"/>
    </cofactor>
</comment>
<dbReference type="GO" id="GO:0000287">
    <property type="term" value="F:magnesium ion binding"/>
    <property type="evidence" value="ECO:0007669"/>
    <property type="project" value="TreeGrafter"/>
</dbReference>
<protein>
    <submittedName>
        <fullName evidence="7">CoA ester lyase</fullName>
    </submittedName>
</protein>
<dbReference type="KEGG" id="kau:B6264_30515"/>
<sequence length="291" mass="31153">MTAAMNPLTLRAARAWISVPAPAVNRFESAKACGAHVALVDLEDSVAPAKKQHARTIAERFFDGYETSPSLLGVRINAPVLLDGIRDIAAIADWRARPDIVLVPKVESPRDLDLVAGALDADDYRPHLFALIETPRAIEQIREITRAARISGAVFGTADYATAVSCGMGWEPTLHARSAVANSVAAAGLVAIDSPYFQMDDPDGLRVEAERAKALGFHGKGAIHTRQLPVITEVFSPSEQDIADARTILGAGRDSGNNITSVGGQMVGRPFFTRAQNLLAQVDTQREGQPQ</sequence>
<feature type="binding site" evidence="5">
    <location>
        <position position="133"/>
    </location>
    <ligand>
        <name>Mg(2+)</name>
        <dbReference type="ChEBI" id="CHEBI:18420"/>
    </ligand>
</feature>
<accession>A0A8H9LVN7</accession>